<evidence type="ECO:0000256" key="5">
    <source>
        <dbReference type="SAM" id="MobiDB-lite"/>
    </source>
</evidence>
<dbReference type="GO" id="GO:0046872">
    <property type="term" value="F:metal ion binding"/>
    <property type="evidence" value="ECO:0007669"/>
    <property type="project" value="UniProtKB-KW"/>
</dbReference>
<evidence type="ECO:0000256" key="4">
    <source>
        <dbReference type="ARBA" id="ARBA00023004"/>
    </source>
</evidence>
<name>A0A7W6WJ78_9PROT</name>
<proteinExistence type="inferred from homology"/>
<keyword evidence="2" id="KW-0813">Transport</keyword>
<dbReference type="PROSITE" id="PS00550">
    <property type="entry name" value="HEMERYTHRINS"/>
    <property type="match status" value="1"/>
</dbReference>
<dbReference type="Proteomes" id="UP000555728">
    <property type="component" value="Unassembled WGS sequence"/>
</dbReference>
<comment type="caution">
    <text evidence="7">The sequence shown here is derived from an EMBL/GenBank/DDBJ whole genome shotgun (WGS) entry which is preliminary data.</text>
</comment>
<feature type="domain" description="Hemerythrin-like" evidence="6">
    <location>
        <begin position="215"/>
        <end position="331"/>
    </location>
</feature>
<comment type="similarity">
    <text evidence="1">Belongs to the hemerythrin family.</text>
</comment>
<keyword evidence="2" id="KW-0561">Oxygen transport</keyword>
<dbReference type="NCBIfam" id="TIGR02481">
    <property type="entry name" value="hemeryth_dom"/>
    <property type="match status" value="1"/>
</dbReference>
<dbReference type="InterPro" id="IPR016131">
    <property type="entry name" value="Haemerythrin_Fe_BS"/>
</dbReference>
<evidence type="ECO:0000313" key="7">
    <source>
        <dbReference type="EMBL" id="MBB4284911.1"/>
    </source>
</evidence>
<protein>
    <submittedName>
        <fullName evidence="7">Hemerythrin-like metal-binding protein</fullName>
    </submittedName>
</protein>
<keyword evidence="3" id="KW-0479">Metal-binding</keyword>
<dbReference type="InterPro" id="IPR050669">
    <property type="entry name" value="Hemerythrin"/>
</dbReference>
<evidence type="ECO:0000256" key="2">
    <source>
        <dbReference type="ARBA" id="ARBA00022621"/>
    </source>
</evidence>
<dbReference type="InterPro" id="IPR035938">
    <property type="entry name" value="Hemerythrin-like_sf"/>
</dbReference>
<accession>A0A7W6WJ78</accession>
<organism evidence="7 8">
    <name type="scientific">Roseospira goensis</name>
    <dbReference type="NCBI Taxonomy" id="391922"/>
    <lineage>
        <taxon>Bacteria</taxon>
        <taxon>Pseudomonadati</taxon>
        <taxon>Pseudomonadota</taxon>
        <taxon>Alphaproteobacteria</taxon>
        <taxon>Rhodospirillales</taxon>
        <taxon>Rhodospirillaceae</taxon>
        <taxon>Roseospira</taxon>
    </lineage>
</organism>
<dbReference type="RefSeq" id="WP_184431627.1">
    <property type="nucleotide sequence ID" value="NZ_JACIGI010000004.1"/>
</dbReference>
<dbReference type="NCBIfam" id="NF033749">
    <property type="entry name" value="bact_hemeryth"/>
    <property type="match status" value="1"/>
</dbReference>
<reference evidence="7 8" key="1">
    <citation type="submission" date="2020-08" db="EMBL/GenBank/DDBJ databases">
        <title>Genome sequencing of Purple Non-Sulfur Bacteria from various extreme environments.</title>
        <authorList>
            <person name="Mayer M."/>
        </authorList>
    </citation>
    <scope>NUCLEOTIDE SEQUENCE [LARGE SCALE GENOMIC DNA]</scope>
    <source>
        <strain evidence="7 8">JA135</strain>
    </source>
</reference>
<evidence type="ECO:0000259" key="6">
    <source>
        <dbReference type="Pfam" id="PF01814"/>
    </source>
</evidence>
<dbReference type="AlphaFoldDB" id="A0A7W6WJ78"/>
<dbReference type="Gene3D" id="1.20.120.50">
    <property type="entry name" value="Hemerythrin-like"/>
    <property type="match status" value="1"/>
</dbReference>
<dbReference type="InterPro" id="IPR012312">
    <property type="entry name" value="Hemerythrin-like"/>
</dbReference>
<sequence length="370" mass="39990">MQKLASLFVVVEKRYQALQQDLRERDAQIRVLEEVNDSLVTALRALTARVQDNADALALDDTALADTIGRSESLVSDAFGTGGNANPTRPPDAGPTPEETDLAGAIVGEDEGPPQVAAGASSMLETLDGDELVFEEAPPEPALGFEADEAVDANTVALDPGPEAAEAEDTELALVPDQDLSTDDGRAPVGDAEPRADIDDEASEPLTWSETWTVGAEAMDRDHRILVNLVNALPQAFRAPDSEWVVGSVLNNLWDYTAFHFDREETLLRAANFPGAAEHAARHATLKEQIRTWLDRYQADPAAVDARELLSFLKGWLMNHILGEDMRYKPYVENNTDAQAIAAAVVADPHLLDRLGSTAEAIVPTDPDRP</sequence>
<dbReference type="SUPFAM" id="SSF47188">
    <property type="entry name" value="Hemerythrin-like"/>
    <property type="match status" value="1"/>
</dbReference>
<dbReference type="GO" id="GO:0005344">
    <property type="term" value="F:oxygen carrier activity"/>
    <property type="evidence" value="ECO:0007669"/>
    <property type="project" value="UniProtKB-KW"/>
</dbReference>
<dbReference type="EMBL" id="JACIGI010000004">
    <property type="protein sequence ID" value="MBB4284911.1"/>
    <property type="molecule type" value="Genomic_DNA"/>
</dbReference>
<evidence type="ECO:0000256" key="1">
    <source>
        <dbReference type="ARBA" id="ARBA00010587"/>
    </source>
</evidence>
<dbReference type="PANTHER" id="PTHR37164:SF1">
    <property type="entry name" value="BACTERIOHEMERYTHRIN"/>
    <property type="match status" value="1"/>
</dbReference>
<evidence type="ECO:0000256" key="3">
    <source>
        <dbReference type="ARBA" id="ARBA00022723"/>
    </source>
</evidence>
<keyword evidence="4" id="KW-0408">Iron</keyword>
<dbReference type="CDD" id="cd12107">
    <property type="entry name" value="Hemerythrin"/>
    <property type="match status" value="1"/>
</dbReference>
<keyword evidence="8" id="KW-1185">Reference proteome</keyword>
<evidence type="ECO:0000313" key="8">
    <source>
        <dbReference type="Proteomes" id="UP000555728"/>
    </source>
</evidence>
<feature type="region of interest" description="Disordered" evidence="5">
    <location>
        <begin position="178"/>
        <end position="197"/>
    </location>
</feature>
<gene>
    <name evidence="7" type="ORF">GGD88_000625</name>
</gene>
<dbReference type="InterPro" id="IPR012827">
    <property type="entry name" value="Hemerythrin_metal-bd"/>
</dbReference>
<feature type="region of interest" description="Disordered" evidence="5">
    <location>
        <begin position="76"/>
        <end position="100"/>
    </location>
</feature>
<dbReference type="PANTHER" id="PTHR37164">
    <property type="entry name" value="BACTERIOHEMERYTHRIN"/>
    <property type="match status" value="1"/>
</dbReference>
<dbReference type="Pfam" id="PF01814">
    <property type="entry name" value="Hemerythrin"/>
    <property type="match status" value="1"/>
</dbReference>